<dbReference type="STRING" id="931890.G8JT47"/>
<evidence type="ECO:0000313" key="4">
    <source>
        <dbReference type="EMBL" id="AET39200.1"/>
    </source>
</evidence>
<dbReference type="SUPFAM" id="SSF160369">
    <property type="entry name" value="Ribosomal protein L10-like"/>
    <property type="match status" value="1"/>
</dbReference>
<dbReference type="GO" id="GO:0003735">
    <property type="term" value="F:structural constituent of ribosome"/>
    <property type="evidence" value="ECO:0007669"/>
    <property type="project" value="EnsemblFungi"/>
</dbReference>
<dbReference type="OMA" id="FAHHNNL"/>
<comment type="similarity">
    <text evidence="1">Belongs to the universal ribosomal protein uL10 family.</text>
</comment>
<dbReference type="EMBL" id="CP002500">
    <property type="protein sequence ID" value="AET39200.1"/>
    <property type="molecule type" value="Genomic_DNA"/>
</dbReference>
<evidence type="ECO:0000313" key="5">
    <source>
        <dbReference type="Proteomes" id="UP000006790"/>
    </source>
</evidence>
<proteinExistence type="inferred from homology"/>
<protein>
    <recommendedName>
        <fullName evidence="6">Ribosomal protein L10</fullName>
    </recommendedName>
</protein>
<keyword evidence="5" id="KW-1185">Reference proteome</keyword>
<dbReference type="InterPro" id="IPR001790">
    <property type="entry name" value="Ribosomal_uL10"/>
</dbReference>
<evidence type="ECO:0000256" key="3">
    <source>
        <dbReference type="ARBA" id="ARBA00023274"/>
    </source>
</evidence>
<gene>
    <name evidence="4" type="ordered locus">Ecym_4121</name>
</gene>
<dbReference type="InParanoid" id="G8JT47"/>
<dbReference type="Gene3D" id="3.30.70.1730">
    <property type="match status" value="1"/>
</dbReference>
<dbReference type="RefSeq" id="XP_003646017.1">
    <property type="nucleotide sequence ID" value="XM_003645969.1"/>
</dbReference>
<keyword evidence="3" id="KW-0687">Ribonucleoprotein</keyword>
<dbReference type="AlphaFoldDB" id="G8JT47"/>
<evidence type="ECO:0000256" key="1">
    <source>
        <dbReference type="ARBA" id="ARBA00008889"/>
    </source>
</evidence>
<sequence>MQSFHSLCPSKICAFRASLQRGFSGISITRYASTNASRVTVKPVGSRKTFLLDSYKHLMESHPVVLFLHHNNLMKQETAHFRQEIQQLGGRMMVIRNHLFEVYLRNSHRDDPAAPVKSEEQNWNHPLLPLFRGPTAAVAFKDADPHGVSRLLKLLEKAQDKLFVVGAKVESEVFNVEQLQKFKSLPAKPELQGQLLSVLHVLSGAGLIRTLEAGSQVLYLTLKSHEDNINPEKNNKDGSGGI</sequence>
<dbReference type="GeneID" id="11469324"/>
<reference evidence="5" key="1">
    <citation type="journal article" date="2012" name="G3 (Bethesda)">
        <title>Pichia sorbitophila, an interspecies yeast hybrid reveals early steps of genome resolution following polyploidization.</title>
        <authorList>
            <person name="Leh Louis V."/>
            <person name="Despons L."/>
            <person name="Friedrich A."/>
            <person name="Martin T."/>
            <person name="Durrens P."/>
            <person name="Casaregola S."/>
            <person name="Neuveglise C."/>
            <person name="Fairhead C."/>
            <person name="Marck C."/>
            <person name="Cruz J.A."/>
            <person name="Straub M.L."/>
            <person name="Kugler V."/>
            <person name="Sacerdot C."/>
            <person name="Uzunov Z."/>
            <person name="Thierry A."/>
            <person name="Weiss S."/>
            <person name="Bleykasten C."/>
            <person name="De Montigny J."/>
            <person name="Jacques N."/>
            <person name="Jung P."/>
            <person name="Lemaire M."/>
            <person name="Mallet S."/>
            <person name="Morel G."/>
            <person name="Richard G.F."/>
            <person name="Sarkar A."/>
            <person name="Savel G."/>
            <person name="Schacherer J."/>
            <person name="Seret M.L."/>
            <person name="Talla E."/>
            <person name="Samson G."/>
            <person name="Jubin C."/>
            <person name="Poulain J."/>
            <person name="Vacherie B."/>
            <person name="Barbe V."/>
            <person name="Pelletier E."/>
            <person name="Sherman D.J."/>
            <person name="Westhof E."/>
            <person name="Weissenbach J."/>
            <person name="Baret P.V."/>
            <person name="Wincker P."/>
            <person name="Gaillardin C."/>
            <person name="Dujon B."/>
            <person name="Souciet J.L."/>
        </authorList>
    </citation>
    <scope>NUCLEOTIDE SEQUENCE [LARGE SCALE GENOMIC DNA]</scope>
    <source>
        <strain evidence="5">CBS 270.75 / DBVPG 7215 / KCTC 17166 / NRRL Y-17582</strain>
    </source>
</reference>
<dbReference type="InterPro" id="IPR047865">
    <property type="entry name" value="Ribosomal_uL10_bac_type"/>
</dbReference>
<dbReference type="Proteomes" id="UP000006790">
    <property type="component" value="Chromosome 4"/>
</dbReference>
<dbReference type="Pfam" id="PF00466">
    <property type="entry name" value="Ribosomal_L10"/>
    <property type="match status" value="1"/>
</dbReference>
<organism evidence="4 5">
    <name type="scientific">Eremothecium cymbalariae (strain CBS 270.75 / DBVPG 7215 / KCTC 17166 / NRRL Y-17582)</name>
    <name type="common">Yeast</name>
    <dbReference type="NCBI Taxonomy" id="931890"/>
    <lineage>
        <taxon>Eukaryota</taxon>
        <taxon>Fungi</taxon>
        <taxon>Dikarya</taxon>
        <taxon>Ascomycota</taxon>
        <taxon>Saccharomycotina</taxon>
        <taxon>Saccharomycetes</taxon>
        <taxon>Saccharomycetales</taxon>
        <taxon>Saccharomycetaceae</taxon>
        <taxon>Eremothecium</taxon>
    </lineage>
</organism>
<evidence type="ECO:0008006" key="6">
    <source>
        <dbReference type="Google" id="ProtNLM"/>
    </source>
</evidence>
<dbReference type="InterPro" id="IPR043141">
    <property type="entry name" value="Ribosomal_uL10-like_sf"/>
</dbReference>
<dbReference type="GO" id="GO:0005762">
    <property type="term" value="C:mitochondrial large ribosomal subunit"/>
    <property type="evidence" value="ECO:0007669"/>
    <property type="project" value="EnsemblFungi"/>
</dbReference>
<dbReference type="eggNOG" id="ENOG502QRUI">
    <property type="taxonomic scope" value="Eukaryota"/>
</dbReference>
<keyword evidence="2" id="KW-0689">Ribosomal protein</keyword>
<dbReference type="KEGG" id="erc:Ecym_4121"/>
<dbReference type="PANTHER" id="PTHR11560">
    <property type="entry name" value="39S RIBOSOMAL PROTEIN L10, MITOCHONDRIAL"/>
    <property type="match status" value="1"/>
</dbReference>
<accession>G8JT47</accession>
<evidence type="ECO:0000256" key="2">
    <source>
        <dbReference type="ARBA" id="ARBA00022980"/>
    </source>
</evidence>
<name>G8JT47_ERECY</name>
<dbReference type="OrthoDB" id="360689at2759"/>
<dbReference type="FunCoup" id="G8JT47">
    <property type="interactions" value="162"/>
</dbReference>
<dbReference type="HOGENOM" id="CLU_078018_1_0_1"/>